<keyword evidence="2" id="KW-1185">Reference proteome</keyword>
<evidence type="ECO:0000313" key="2">
    <source>
        <dbReference type="Proteomes" id="UP001606301"/>
    </source>
</evidence>
<evidence type="ECO:0000313" key="1">
    <source>
        <dbReference type="EMBL" id="MFG6441469.1"/>
    </source>
</evidence>
<dbReference type="EMBL" id="JBIGHW010000006">
    <property type="protein sequence ID" value="MFG6441469.1"/>
    <property type="molecule type" value="Genomic_DNA"/>
</dbReference>
<dbReference type="Proteomes" id="UP001606301">
    <property type="component" value="Unassembled WGS sequence"/>
</dbReference>
<name>A0ABW7FJF3_9BURK</name>
<reference evidence="1 2" key="1">
    <citation type="submission" date="2024-08" db="EMBL/GenBank/DDBJ databases">
        <authorList>
            <person name="Lu H."/>
        </authorList>
    </citation>
    <scope>NUCLEOTIDE SEQUENCE [LARGE SCALE GENOMIC DNA]</scope>
    <source>
        <strain evidence="1 2">LKC17W</strain>
    </source>
</reference>
<accession>A0ABW7FJF3</accession>
<dbReference type="RefSeq" id="WP_394397793.1">
    <property type="nucleotide sequence ID" value="NZ_JBIGHW010000006.1"/>
</dbReference>
<comment type="caution">
    <text evidence="1">The sequence shown here is derived from an EMBL/GenBank/DDBJ whole genome shotgun (WGS) entry which is preliminary data.</text>
</comment>
<protein>
    <submittedName>
        <fullName evidence="1">Uncharacterized protein</fullName>
    </submittedName>
</protein>
<organism evidence="1 2">
    <name type="scientific">Pelomonas margarita</name>
    <dbReference type="NCBI Taxonomy" id="3299031"/>
    <lineage>
        <taxon>Bacteria</taxon>
        <taxon>Pseudomonadati</taxon>
        <taxon>Pseudomonadota</taxon>
        <taxon>Betaproteobacteria</taxon>
        <taxon>Burkholderiales</taxon>
        <taxon>Sphaerotilaceae</taxon>
        <taxon>Roseateles</taxon>
    </lineage>
</organism>
<sequence>MKRALTQLDADGSIVIASLPEPTRSLMQMTIKDRTLDWIVDGNELALPLETYFMLAHWCGSDIETMH</sequence>
<gene>
    <name evidence="1" type="ORF">ACG0Z3_12350</name>
</gene>
<proteinExistence type="predicted"/>